<protein>
    <submittedName>
        <fullName evidence="2">Uncharacterized protein</fullName>
    </submittedName>
</protein>
<accession>A0AAU9WET6</accession>
<evidence type="ECO:0000313" key="3">
    <source>
        <dbReference type="Proteomes" id="UP001159428"/>
    </source>
</evidence>
<organism evidence="2 3">
    <name type="scientific">Pocillopora meandrina</name>
    <dbReference type="NCBI Taxonomy" id="46732"/>
    <lineage>
        <taxon>Eukaryota</taxon>
        <taxon>Metazoa</taxon>
        <taxon>Cnidaria</taxon>
        <taxon>Anthozoa</taxon>
        <taxon>Hexacorallia</taxon>
        <taxon>Scleractinia</taxon>
        <taxon>Astrocoeniina</taxon>
        <taxon>Pocilloporidae</taxon>
        <taxon>Pocillopora</taxon>
    </lineage>
</organism>
<proteinExistence type="predicted"/>
<keyword evidence="1" id="KW-0812">Transmembrane</keyword>
<evidence type="ECO:0000313" key="2">
    <source>
        <dbReference type="EMBL" id="CAH3109325.1"/>
    </source>
</evidence>
<dbReference type="EMBL" id="CALNXJ010000011">
    <property type="protein sequence ID" value="CAH3109325.1"/>
    <property type="molecule type" value="Genomic_DNA"/>
</dbReference>
<keyword evidence="1" id="KW-1133">Transmembrane helix</keyword>
<feature type="transmembrane region" description="Helical" evidence="1">
    <location>
        <begin position="109"/>
        <end position="135"/>
    </location>
</feature>
<sequence length="159" mass="17851">MNSRGEGILAVQEERARIGGVEVARKTVIAATDEGLLRKYRNVIEPFHCCIYSGHRPALQGGRPMLAGGPRYPIPNPAVSYEEERGCTDYCCLACDSEYKWYNLRGKGCFWLIVLLLFYLVVGTILLPFLIIYLLCLCICYPLGCCKDDSDVDRPIFTS</sequence>
<comment type="caution">
    <text evidence="2">The sequence shown here is derived from an EMBL/GenBank/DDBJ whole genome shotgun (WGS) entry which is preliminary data.</text>
</comment>
<dbReference type="Proteomes" id="UP001159428">
    <property type="component" value="Unassembled WGS sequence"/>
</dbReference>
<reference evidence="2 3" key="1">
    <citation type="submission" date="2022-05" db="EMBL/GenBank/DDBJ databases">
        <authorList>
            <consortium name="Genoscope - CEA"/>
            <person name="William W."/>
        </authorList>
    </citation>
    <scope>NUCLEOTIDE SEQUENCE [LARGE SCALE GENOMIC DNA]</scope>
</reference>
<gene>
    <name evidence="2" type="ORF">PMEA_00002928</name>
</gene>
<name>A0AAU9WET6_9CNID</name>
<keyword evidence="3" id="KW-1185">Reference proteome</keyword>
<keyword evidence="1" id="KW-0472">Membrane</keyword>
<evidence type="ECO:0000256" key="1">
    <source>
        <dbReference type="SAM" id="Phobius"/>
    </source>
</evidence>
<dbReference type="AlphaFoldDB" id="A0AAU9WET6"/>